<dbReference type="NCBIfam" id="TIGR01694">
    <property type="entry name" value="MTAP"/>
    <property type="match status" value="1"/>
</dbReference>
<dbReference type="EC" id="2.4.2.28" evidence="4"/>
<dbReference type="GO" id="GO:0005829">
    <property type="term" value="C:cytosol"/>
    <property type="evidence" value="ECO:0007669"/>
    <property type="project" value="TreeGrafter"/>
</dbReference>
<dbReference type="GO" id="GO:0017061">
    <property type="term" value="F:S-methyl-5-thioadenosine phosphorylase activity"/>
    <property type="evidence" value="ECO:0007669"/>
    <property type="project" value="UniProtKB-UniRule"/>
</dbReference>
<feature type="binding site" evidence="4">
    <location>
        <position position="14"/>
    </location>
    <ligand>
        <name>phosphate</name>
        <dbReference type="ChEBI" id="CHEBI:43474"/>
    </ligand>
</feature>
<organism evidence="7 8">
    <name type="scientific">Ramazzottius varieornatus</name>
    <name type="common">Water bear</name>
    <name type="synonym">Tardigrade</name>
    <dbReference type="NCBI Taxonomy" id="947166"/>
    <lineage>
        <taxon>Eukaryota</taxon>
        <taxon>Metazoa</taxon>
        <taxon>Ecdysozoa</taxon>
        <taxon>Tardigrada</taxon>
        <taxon>Eutardigrada</taxon>
        <taxon>Parachela</taxon>
        <taxon>Hypsibioidea</taxon>
        <taxon>Ramazzottiidae</taxon>
        <taxon>Ramazzottius</taxon>
    </lineage>
</organism>
<comment type="caution">
    <text evidence="7">The sequence shown here is derived from an EMBL/GenBank/DDBJ whole genome shotgun (WGS) entry which is preliminary data.</text>
</comment>
<evidence type="ECO:0000256" key="1">
    <source>
        <dbReference type="ARBA" id="ARBA00022676"/>
    </source>
</evidence>
<comment type="function">
    <text evidence="4">Catalyzes the reversible phosphorylation of S-methyl-5'-thioadenosine (MTA) to adenine and 5-methylthioribose-1-phosphate. Involved in the breakdown of MTA, a major by-product of polyamine biosynthesis. Responsible for the first step in the methionine salvage pathway after MTA has been generated from S-adenosylmethionine. Has broad substrate specificity with 6-aminopurine nucleosides as preferred substrates.</text>
</comment>
<comment type="pathway">
    <text evidence="4">Amino-acid biosynthesis; L-methionine biosynthesis via salvage pathway; S-methyl-5-thio-alpha-D-ribose 1-phosphate from S-methyl-5'-thioadenosine (phosphorylase route): step 1/1.</text>
</comment>
<name>A0A1D1WAI4_RAMVA</name>
<keyword evidence="2 4" id="KW-0808">Transferase</keyword>
<keyword evidence="1 4" id="KW-0328">Glycosyltransferase</keyword>
<comment type="caution">
    <text evidence="4">Lacks conserved residue(s) required for the propagation of feature annotation.</text>
</comment>
<dbReference type="CDD" id="cd09010">
    <property type="entry name" value="MTAP_SsMTAPII_like_MTIP"/>
    <property type="match status" value="1"/>
</dbReference>
<dbReference type="PROSITE" id="PS01240">
    <property type="entry name" value="PNP_MTAP_2"/>
    <property type="match status" value="1"/>
</dbReference>
<dbReference type="GO" id="GO:0005634">
    <property type="term" value="C:nucleus"/>
    <property type="evidence" value="ECO:0007669"/>
    <property type="project" value="UniProtKB-SubCell"/>
</dbReference>
<evidence type="ECO:0000256" key="4">
    <source>
        <dbReference type="HAMAP-Rule" id="MF_03155"/>
    </source>
</evidence>
<dbReference type="Proteomes" id="UP000186922">
    <property type="component" value="Unassembled WGS sequence"/>
</dbReference>
<evidence type="ECO:0000256" key="2">
    <source>
        <dbReference type="ARBA" id="ARBA00022679"/>
    </source>
</evidence>
<sequence length="329" mass="36535">MFGNKIKIGVIGGTGLDEPNILKSPVAREVTTPWGPPSDRLITGQIHGVDVVLLARHGRNHTIHPGLINYRANLWALRAEGCTHVLVTNAVGSLREEILPGDIVFIDQFVDRTTRRDQTFHDGAPNSLPGVCHIPMAYPFDQEVRQILLEVAKDLNVPRYHSTGTVAVIEGPRYSSKAESQLLRAWNCQVVGMTSVPEVVLANELGMAYASIGLVTDTDCWKDSEHVTADLVVQRFKEFAKLVVDILYHTIDRMRLYDWQPMIFRRQAMLRDAIMLPKEFEGQHPFVNPHPTPGISIPADAKLPTVKPRGTVRTDVTGPIAKKGEPDLP</sequence>
<evidence type="ECO:0000313" key="7">
    <source>
        <dbReference type="EMBL" id="GAV08844.1"/>
    </source>
</evidence>
<accession>A0A1D1WAI4</accession>
<feature type="region of interest" description="Disordered" evidence="5">
    <location>
        <begin position="299"/>
        <end position="329"/>
    </location>
</feature>
<dbReference type="PANTHER" id="PTHR42679">
    <property type="entry name" value="S-METHYL-5'-THIOADENOSINE PHOSPHORYLASE"/>
    <property type="match status" value="1"/>
</dbReference>
<dbReference type="AlphaFoldDB" id="A0A1D1WAI4"/>
<comment type="similarity">
    <text evidence="4">Belongs to the PNP/MTAP phosphorylase family. MTAP subfamily.</text>
</comment>
<dbReference type="HAMAP" id="MF_01963">
    <property type="entry name" value="MTAP"/>
    <property type="match status" value="1"/>
</dbReference>
<feature type="site" description="Important for substrate specificity" evidence="4">
    <location>
        <position position="175"/>
    </location>
</feature>
<evidence type="ECO:0000313" key="8">
    <source>
        <dbReference type="Proteomes" id="UP000186922"/>
    </source>
</evidence>
<dbReference type="InterPro" id="IPR000845">
    <property type="entry name" value="Nucleoside_phosphorylase_d"/>
</dbReference>
<dbReference type="OrthoDB" id="431409at2759"/>
<feature type="binding site" evidence="4">
    <location>
        <begin position="217"/>
        <end position="219"/>
    </location>
    <ligand>
        <name>substrate</name>
    </ligand>
</feature>
<keyword evidence="8" id="KW-1185">Reference proteome</keyword>
<proteinExistence type="inferred from homology"/>
<dbReference type="GO" id="GO:0006166">
    <property type="term" value="P:purine ribonucleoside salvage"/>
    <property type="evidence" value="ECO:0007669"/>
    <property type="project" value="UniProtKB-KW"/>
</dbReference>
<comment type="catalytic activity">
    <reaction evidence="4">
        <text>S-methyl-5'-thioadenosine + phosphate = 5-(methylsulfanyl)-alpha-D-ribose 1-phosphate + adenine</text>
        <dbReference type="Rhea" id="RHEA:11852"/>
        <dbReference type="ChEBI" id="CHEBI:16708"/>
        <dbReference type="ChEBI" id="CHEBI:17509"/>
        <dbReference type="ChEBI" id="CHEBI:43474"/>
        <dbReference type="ChEBI" id="CHEBI:58533"/>
        <dbReference type="EC" id="2.4.2.28"/>
    </reaction>
</comment>
<protein>
    <recommendedName>
        <fullName evidence="4">S-methyl-5'-thioadenosine phosphorylase</fullName>
        <ecNumber evidence="4">2.4.2.28</ecNumber>
    </recommendedName>
    <alternativeName>
        <fullName evidence="4">5'-methylthioadenosine phosphorylase</fullName>
        <shortName evidence="4">MTA phosphorylase</shortName>
        <shortName evidence="4">MTAP</shortName>
        <shortName evidence="4">MTAPase</shortName>
    </alternativeName>
</protein>
<comment type="subunit">
    <text evidence="4">Homotrimer.</text>
</comment>
<evidence type="ECO:0000259" key="6">
    <source>
        <dbReference type="Pfam" id="PF01048"/>
    </source>
</evidence>
<dbReference type="InterPro" id="IPR018099">
    <property type="entry name" value="Purine_phosphorylase-2_CS"/>
</dbReference>
<dbReference type="InterPro" id="IPR035994">
    <property type="entry name" value="Nucleoside_phosphorylase_sf"/>
</dbReference>
<feature type="binding site" evidence="4">
    <location>
        <position position="193"/>
    </location>
    <ligand>
        <name>substrate</name>
    </ligand>
</feature>
<evidence type="ECO:0000256" key="3">
    <source>
        <dbReference type="ARBA" id="ARBA00022726"/>
    </source>
</evidence>
<gene>
    <name evidence="7" type="primary">RvY_18477-1</name>
    <name evidence="7" type="synonym">RvY_18477.1</name>
    <name evidence="7" type="ORF">RvY_18477</name>
</gene>
<evidence type="ECO:0000256" key="5">
    <source>
        <dbReference type="SAM" id="MobiDB-lite"/>
    </source>
</evidence>
<dbReference type="GO" id="GO:0019509">
    <property type="term" value="P:L-methionine salvage from methylthioadenosine"/>
    <property type="evidence" value="ECO:0007669"/>
    <property type="project" value="UniProtKB-UniRule"/>
</dbReference>
<feature type="domain" description="Nucleoside phosphorylase" evidence="6">
    <location>
        <begin position="7"/>
        <end position="246"/>
    </location>
</feature>
<feature type="binding site" evidence="4">
    <location>
        <position position="194"/>
    </location>
    <ligand>
        <name>phosphate</name>
        <dbReference type="ChEBI" id="CHEBI:43474"/>
    </ligand>
</feature>
<keyword evidence="4" id="KW-0539">Nucleus</keyword>
<keyword evidence="4" id="KW-0963">Cytoplasm</keyword>
<dbReference type="InterPro" id="IPR010044">
    <property type="entry name" value="MTAP"/>
</dbReference>
<keyword evidence="3 4" id="KW-0660">Purine salvage</keyword>
<feature type="binding site" evidence="4">
    <location>
        <begin position="56"/>
        <end position="57"/>
    </location>
    <ligand>
        <name>phosphate</name>
        <dbReference type="ChEBI" id="CHEBI:43474"/>
    </ligand>
</feature>
<dbReference type="UniPathway" id="UPA00904">
    <property type="reaction ID" value="UER00873"/>
</dbReference>
<comment type="subcellular location">
    <subcellularLocation>
        <location evidence="4">Cytoplasm</location>
    </subcellularLocation>
    <subcellularLocation>
        <location evidence="4">Nucleus</location>
    </subcellularLocation>
</comment>
<dbReference type="Pfam" id="PF01048">
    <property type="entry name" value="PNP_UDP_1"/>
    <property type="match status" value="1"/>
</dbReference>
<dbReference type="Gene3D" id="3.40.50.1580">
    <property type="entry name" value="Nucleoside phosphorylase domain"/>
    <property type="match status" value="1"/>
</dbReference>
<dbReference type="SUPFAM" id="SSF53167">
    <property type="entry name" value="Purine and uridine phosphorylases"/>
    <property type="match status" value="1"/>
</dbReference>
<reference evidence="7 8" key="1">
    <citation type="journal article" date="2016" name="Nat. Commun.">
        <title>Extremotolerant tardigrade genome and improved radiotolerance of human cultured cells by tardigrade-unique protein.</title>
        <authorList>
            <person name="Hashimoto T."/>
            <person name="Horikawa D.D."/>
            <person name="Saito Y."/>
            <person name="Kuwahara H."/>
            <person name="Kozuka-Hata H."/>
            <person name="Shin-I T."/>
            <person name="Minakuchi Y."/>
            <person name="Ohishi K."/>
            <person name="Motoyama A."/>
            <person name="Aizu T."/>
            <person name="Enomoto A."/>
            <person name="Kondo K."/>
            <person name="Tanaka S."/>
            <person name="Hara Y."/>
            <person name="Koshikawa S."/>
            <person name="Sagara H."/>
            <person name="Miura T."/>
            <person name="Yokobori S."/>
            <person name="Miyagawa K."/>
            <person name="Suzuki Y."/>
            <person name="Kubo T."/>
            <person name="Oyama M."/>
            <person name="Kohara Y."/>
            <person name="Fujiyama A."/>
            <person name="Arakawa K."/>
            <person name="Katayama T."/>
            <person name="Toyoda A."/>
            <person name="Kunieda T."/>
        </authorList>
    </citation>
    <scope>NUCLEOTIDE SEQUENCE [LARGE SCALE GENOMIC DNA]</scope>
    <source>
        <strain evidence="7 8">YOKOZUNA-1</strain>
    </source>
</reference>
<dbReference type="STRING" id="947166.A0A1D1WAI4"/>
<feature type="site" description="Important for substrate specificity" evidence="4">
    <location>
        <position position="229"/>
    </location>
</feature>
<dbReference type="PANTHER" id="PTHR42679:SF2">
    <property type="entry name" value="S-METHYL-5'-THIOADENOSINE PHOSPHORYLASE"/>
    <property type="match status" value="1"/>
</dbReference>
<dbReference type="EMBL" id="BDGG01000019">
    <property type="protein sequence ID" value="GAV08844.1"/>
    <property type="molecule type" value="Genomic_DNA"/>
</dbReference>